<protein>
    <submittedName>
        <fullName evidence="2">Uncharacterized protein</fullName>
    </submittedName>
</protein>
<name>A0AAV7WTQ9_PLEWA</name>
<dbReference type="AlphaFoldDB" id="A0AAV7WTQ9"/>
<accession>A0AAV7WTQ9</accession>
<gene>
    <name evidence="2" type="ORF">NDU88_003766</name>
</gene>
<feature type="region of interest" description="Disordered" evidence="1">
    <location>
        <begin position="15"/>
        <end position="48"/>
    </location>
</feature>
<sequence length="91" mass="9532">MSTGEQARDLACRGAVAVDRGDRSHGPGQESQYRHPPRGGTGWRRPGLACPSGRAEWWLAGPAQSALGAPRDGGRASRAAAASEETGLPRR</sequence>
<evidence type="ECO:0000256" key="1">
    <source>
        <dbReference type="SAM" id="MobiDB-lite"/>
    </source>
</evidence>
<feature type="compositionally biased region" description="Low complexity" evidence="1">
    <location>
        <begin position="76"/>
        <end position="85"/>
    </location>
</feature>
<reference evidence="2" key="1">
    <citation type="journal article" date="2022" name="bioRxiv">
        <title>Sequencing and chromosome-scale assembly of the giantPleurodeles waltlgenome.</title>
        <authorList>
            <person name="Brown T."/>
            <person name="Elewa A."/>
            <person name="Iarovenko S."/>
            <person name="Subramanian E."/>
            <person name="Araus A.J."/>
            <person name="Petzold A."/>
            <person name="Susuki M."/>
            <person name="Suzuki K.-i.T."/>
            <person name="Hayashi T."/>
            <person name="Toyoda A."/>
            <person name="Oliveira C."/>
            <person name="Osipova E."/>
            <person name="Leigh N.D."/>
            <person name="Simon A."/>
            <person name="Yun M.H."/>
        </authorList>
    </citation>
    <scope>NUCLEOTIDE SEQUENCE</scope>
    <source>
        <strain evidence="2">20211129_DDA</strain>
        <tissue evidence="2">Liver</tissue>
    </source>
</reference>
<proteinExistence type="predicted"/>
<evidence type="ECO:0000313" key="3">
    <source>
        <dbReference type="Proteomes" id="UP001066276"/>
    </source>
</evidence>
<dbReference type="Proteomes" id="UP001066276">
    <property type="component" value="Chromosome 1_1"/>
</dbReference>
<feature type="region of interest" description="Disordered" evidence="1">
    <location>
        <begin position="65"/>
        <end position="91"/>
    </location>
</feature>
<dbReference type="EMBL" id="JANPWB010000001">
    <property type="protein sequence ID" value="KAJ1216160.1"/>
    <property type="molecule type" value="Genomic_DNA"/>
</dbReference>
<keyword evidence="3" id="KW-1185">Reference proteome</keyword>
<evidence type="ECO:0000313" key="2">
    <source>
        <dbReference type="EMBL" id="KAJ1216160.1"/>
    </source>
</evidence>
<organism evidence="2 3">
    <name type="scientific">Pleurodeles waltl</name>
    <name type="common">Iberian ribbed newt</name>
    <dbReference type="NCBI Taxonomy" id="8319"/>
    <lineage>
        <taxon>Eukaryota</taxon>
        <taxon>Metazoa</taxon>
        <taxon>Chordata</taxon>
        <taxon>Craniata</taxon>
        <taxon>Vertebrata</taxon>
        <taxon>Euteleostomi</taxon>
        <taxon>Amphibia</taxon>
        <taxon>Batrachia</taxon>
        <taxon>Caudata</taxon>
        <taxon>Salamandroidea</taxon>
        <taxon>Salamandridae</taxon>
        <taxon>Pleurodelinae</taxon>
        <taxon>Pleurodeles</taxon>
    </lineage>
</organism>
<comment type="caution">
    <text evidence="2">The sequence shown here is derived from an EMBL/GenBank/DDBJ whole genome shotgun (WGS) entry which is preliminary data.</text>
</comment>